<keyword evidence="5 8" id="KW-0227">DNA damage</keyword>
<dbReference type="InterPro" id="IPR001497">
    <property type="entry name" value="MethylDNA_cys_MeTrfase_AS"/>
</dbReference>
<evidence type="ECO:0000256" key="1">
    <source>
        <dbReference type="ARBA" id="ARBA00001286"/>
    </source>
</evidence>
<dbReference type="InterPro" id="IPR036388">
    <property type="entry name" value="WH-like_DNA-bd_sf"/>
</dbReference>
<dbReference type="EMBL" id="CP115965">
    <property type="protein sequence ID" value="WZW98104.1"/>
    <property type="molecule type" value="Genomic_DNA"/>
</dbReference>
<protein>
    <recommendedName>
        <fullName evidence="8">Methylated-DNA--protein-cysteine methyltransferase</fullName>
        <ecNumber evidence="8">2.1.1.63</ecNumber>
    </recommendedName>
    <alternativeName>
        <fullName evidence="8">6-O-methylguanine-DNA methyltransferase</fullName>
        <shortName evidence="8">MGMT</shortName>
    </alternativeName>
    <alternativeName>
        <fullName evidence="8">O-6-methylguanine-DNA-alkyltransferase</fullName>
    </alternativeName>
</protein>
<keyword evidence="4 8" id="KW-0808">Transferase</keyword>
<dbReference type="Proteomes" id="UP001434337">
    <property type="component" value="Chromosome"/>
</dbReference>
<feature type="domain" description="Methylated-DNA-[protein]-cysteine S-methyltransferase DNA binding" evidence="9">
    <location>
        <begin position="76"/>
        <end position="156"/>
    </location>
</feature>
<evidence type="ECO:0000313" key="11">
    <source>
        <dbReference type="EMBL" id="WZW98104.1"/>
    </source>
</evidence>
<evidence type="ECO:0000256" key="6">
    <source>
        <dbReference type="ARBA" id="ARBA00023204"/>
    </source>
</evidence>
<reference evidence="11 12" key="1">
    <citation type="journal article" date="2023" name="Environ Microbiome">
        <title>A coral-associated actinobacterium mitigates coral bleaching under heat stress.</title>
        <authorList>
            <person name="Li J."/>
            <person name="Zou Y."/>
            <person name="Li Q."/>
            <person name="Zhang J."/>
            <person name="Bourne D.G."/>
            <person name="Lyu Y."/>
            <person name="Liu C."/>
            <person name="Zhang S."/>
        </authorList>
    </citation>
    <scope>NUCLEOTIDE SEQUENCE [LARGE SCALE GENOMIC DNA]</scope>
    <source>
        <strain evidence="11 12">SCSIO 13291</strain>
    </source>
</reference>
<keyword evidence="6 8" id="KW-0234">DNA repair</keyword>
<keyword evidence="2 8" id="KW-0963">Cytoplasm</keyword>
<comment type="catalytic activity">
    <reaction evidence="1 8">
        <text>a 4-O-methyl-thymidine in DNA + L-cysteinyl-[protein] = a thymidine in DNA + S-methyl-L-cysteinyl-[protein]</text>
        <dbReference type="Rhea" id="RHEA:53428"/>
        <dbReference type="Rhea" id="RHEA-COMP:10131"/>
        <dbReference type="Rhea" id="RHEA-COMP:10132"/>
        <dbReference type="Rhea" id="RHEA-COMP:13555"/>
        <dbReference type="Rhea" id="RHEA-COMP:13556"/>
        <dbReference type="ChEBI" id="CHEBI:29950"/>
        <dbReference type="ChEBI" id="CHEBI:82612"/>
        <dbReference type="ChEBI" id="CHEBI:137386"/>
        <dbReference type="ChEBI" id="CHEBI:137387"/>
        <dbReference type="EC" id="2.1.1.63"/>
    </reaction>
</comment>
<evidence type="ECO:0000256" key="7">
    <source>
        <dbReference type="ARBA" id="ARBA00049348"/>
    </source>
</evidence>
<keyword evidence="3 8" id="KW-0489">Methyltransferase</keyword>
<proteinExistence type="inferred from homology"/>
<dbReference type="InterPro" id="IPR023546">
    <property type="entry name" value="MGMT"/>
</dbReference>
<name>A0ABZ3C5T6_9ACTN</name>
<dbReference type="InterPro" id="IPR036217">
    <property type="entry name" value="MethylDNA_cys_MeTrfase_DNAb"/>
</dbReference>
<organism evidence="11 12">
    <name type="scientific">Propioniciclava soli</name>
    <dbReference type="NCBI Taxonomy" id="2775081"/>
    <lineage>
        <taxon>Bacteria</taxon>
        <taxon>Bacillati</taxon>
        <taxon>Actinomycetota</taxon>
        <taxon>Actinomycetes</taxon>
        <taxon>Propionibacteriales</taxon>
        <taxon>Propionibacteriaceae</taxon>
        <taxon>Propioniciclava</taxon>
    </lineage>
</organism>
<dbReference type="SUPFAM" id="SSF53155">
    <property type="entry name" value="Methylated DNA-protein cysteine methyltransferase domain"/>
    <property type="match status" value="1"/>
</dbReference>
<comment type="function">
    <text evidence="8">Involved in the cellular defense against the biological effects of O6-methylguanine (O6-MeG) and O4-methylthymine (O4-MeT) in DNA. Repairs the methylated nucleobase in DNA by stoichiometrically transferring the methyl group to a cysteine residue in the enzyme. This is a suicide reaction: the enzyme is irreversibly inactivated.</text>
</comment>
<dbReference type="NCBIfam" id="TIGR00589">
    <property type="entry name" value="ogt"/>
    <property type="match status" value="1"/>
</dbReference>
<dbReference type="InterPro" id="IPR036631">
    <property type="entry name" value="MGMT_N_sf"/>
</dbReference>
<evidence type="ECO:0000256" key="4">
    <source>
        <dbReference type="ARBA" id="ARBA00022679"/>
    </source>
</evidence>
<feature type="active site" description="Nucleophile; methyl group acceptor" evidence="8">
    <location>
        <position position="127"/>
    </location>
</feature>
<keyword evidence="12" id="KW-1185">Reference proteome</keyword>
<evidence type="ECO:0000259" key="10">
    <source>
        <dbReference type="Pfam" id="PF02870"/>
    </source>
</evidence>
<evidence type="ECO:0000313" key="12">
    <source>
        <dbReference type="Proteomes" id="UP001434337"/>
    </source>
</evidence>
<comment type="miscellaneous">
    <text evidence="8">This enzyme catalyzes only one turnover and therefore is not strictly catalytic. According to one definition, an enzyme is a biocatalyst that acts repeatedly and over many reaction cycles.</text>
</comment>
<accession>A0ABZ3C5T6</accession>
<dbReference type="RefSeq" id="WP_232547362.1">
    <property type="nucleotide sequence ID" value="NZ_CP115965.1"/>
</dbReference>
<dbReference type="Gene3D" id="3.30.160.70">
    <property type="entry name" value="Methylated DNA-protein cysteine methyltransferase domain"/>
    <property type="match status" value="1"/>
</dbReference>
<gene>
    <name evidence="11" type="ORF">PCC79_14595</name>
</gene>
<dbReference type="PANTHER" id="PTHR10815">
    <property type="entry name" value="METHYLATED-DNA--PROTEIN-CYSTEINE METHYLTRANSFERASE"/>
    <property type="match status" value="1"/>
</dbReference>
<dbReference type="CDD" id="cd06445">
    <property type="entry name" value="ATase"/>
    <property type="match status" value="1"/>
</dbReference>
<dbReference type="PROSITE" id="PS00374">
    <property type="entry name" value="MGMT"/>
    <property type="match status" value="1"/>
</dbReference>
<dbReference type="PANTHER" id="PTHR10815:SF5">
    <property type="entry name" value="METHYLATED-DNA--PROTEIN-CYSTEINE METHYLTRANSFERASE"/>
    <property type="match status" value="1"/>
</dbReference>
<sequence>MRHRVIDSPVGPLTLVVDASGALAALYTADQKHFPDAAALGERDDTVAPDAVAQLAEYFAGTRTAFSVELAPRGTAFQHRVWDALAAIPHGQTRSYGQLAADLGSPGASRAVGAATGRNPISIIVPCHRLVGSTGALTGYAGGTERKRWLLHHEGALPGASGLG</sequence>
<dbReference type="InterPro" id="IPR008332">
    <property type="entry name" value="MethylG_MeTrfase_N"/>
</dbReference>
<dbReference type="Pfam" id="PF02870">
    <property type="entry name" value="Methyltransf_1N"/>
    <property type="match status" value="1"/>
</dbReference>
<evidence type="ECO:0000259" key="9">
    <source>
        <dbReference type="Pfam" id="PF01035"/>
    </source>
</evidence>
<dbReference type="HAMAP" id="MF_00772">
    <property type="entry name" value="OGT"/>
    <property type="match status" value="1"/>
</dbReference>
<evidence type="ECO:0000256" key="5">
    <source>
        <dbReference type="ARBA" id="ARBA00022763"/>
    </source>
</evidence>
<evidence type="ECO:0000256" key="8">
    <source>
        <dbReference type="HAMAP-Rule" id="MF_00772"/>
    </source>
</evidence>
<evidence type="ECO:0000256" key="3">
    <source>
        <dbReference type="ARBA" id="ARBA00022603"/>
    </source>
</evidence>
<dbReference type="InterPro" id="IPR014048">
    <property type="entry name" value="MethylDNA_cys_MeTrfase_DNA-bd"/>
</dbReference>
<dbReference type="SUPFAM" id="SSF46767">
    <property type="entry name" value="Methylated DNA-protein cysteine methyltransferase, C-terminal domain"/>
    <property type="match status" value="1"/>
</dbReference>
<dbReference type="Pfam" id="PF01035">
    <property type="entry name" value="DNA_binding_1"/>
    <property type="match status" value="1"/>
</dbReference>
<comment type="similarity">
    <text evidence="8">Belongs to the MGMT family.</text>
</comment>
<dbReference type="EC" id="2.1.1.63" evidence="8"/>
<dbReference type="Gene3D" id="1.10.10.10">
    <property type="entry name" value="Winged helix-like DNA-binding domain superfamily/Winged helix DNA-binding domain"/>
    <property type="match status" value="1"/>
</dbReference>
<comment type="subcellular location">
    <subcellularLocation>
        <location evidence="8">Cytoplasm</location>
    </subcellularLocation>
</comment>
<comment type="catalytic activity">
    <reaction evidence="7 8">
        <text>a 6-O-methyl-2'-deoxyguanosine in DNA + L-cysteinyl-[protein] = S-methyl-L-cysteinyl-[protein] + a 2'-deoxyguanosine in DNA</text>
        <dbReference type="Rhea" id="RHEA:24000"/>
        <dbReference type="Rhea" id="RHEA-COMP:10131"/>
        <dbReference type="Rhea" id="RHEA-COMP:10132"/>
        <dbReference type="Rhea" id="RHEA-COMP:11367"/>
        <dbReference type="Rhea" id="RHEA-COMP:11368"/>
        <dbReference type="ChEBI" id="CHEBI:29950"/>
        <dbReference type="ChEBI" id="CHEBI:82612"/>
        <dbReference type="ChEBI" id="CHEBI:85445"/>
        <dbReference type="ChEBI" id="CHEBI:85448"/>
        <dbReference type="EC" id="2.1.1.63"/>
    </reaction>
</comment>
<evidence type="ECO:0000256" key="2">
    <source>
        <dbReference type="ARBA" id="ARBA00022490"/>
    </source>
</evidence>
<feature type="domain" description="Methylguanine DNA methyltransferase ribonuclease-like" evidence="10">
    <location>
        <begin position="1"/>
        <end position="71"/>
    </location>
</feature>